<organism evidence="1">
    <name type="scientific">marine sediment metagenome</name>
    <dbReference type="NCBI Taxonomy" id="412755"/>
    <lineage>
        <taxon>unclassified sequences</taxon>
        <taxon>metagenomes</taxon>
        <taxon>ecological metagenomes</taxon>
    </lineage>
</organism>
<feature type="non-terminal residue" evidence="1">
    <location>
        <position position="76"/>
    </location>
</feature>
<dbReference type="EMBL" id="BARV01044736">
    <property type="protein sequence ID" value="GAI62838.1"/>
    <property type="molecule type" value="Genomic_DNA"/>
</dbReference>
<feature type="non-terminal residue" evidence="1">
    <location>
        <position position="1"/>
    </location>
</feature>
<dbReference type="AlphaFoldDB" id="X1Q3N3"/>
<protein>
    <submittedName>
        <fullName evidence="1">Uncharacterized protein</fullName>
    </submittedName>
</protein>
<name>X1Q3N3_9ZZZZ</name>
<comment type="caution">
    <text evidence="1">The sequence shown here is derived from an EMBL/GenBank/DDBJ whole genome shotgun (WGS) entry which is preliminary data.</text>
</comment>
<gene>
    <name evidence="1" type="ORF">S06H3_66007</name>
</gene>
<accession>X1Q3N3</accession>
<evidence type="ECO:0000313" key="1">
    <source>
        <dbReference type="EMBL" id="GAI62838.1"/>
    </source>
</evidence>
<reference evidence="1" key="1">
    <citation type="journal article" date="2014" name="Front. Microbiol.">
        <title>High frequency of phylogenetically diverse reductive dehalogenase-homologous genes in deep subseafloor sedimentary metagenomes.</title>
        <authorList>
            <person name="Kawai M."/>
            <person name="Futagami T."/>
            <person name="Toyoda A."/>
            <person name="Takaki Y."/>
            <person name="Nishi S."/>
            <person name="Hori S."/>
            <person name="Arai W."/>
            <person name="Tsubouchi T."/>
            <person name="Morono Y."/>
            <person name="Uchiyama I."/>
            <person name="Ito T."/>
            <person name="Fujiyama A."/>
            <person name="Inagaki F."/>
            <person name="Takami H."/>
        </authorList>
    </citation>
    <scope>NUCLEOTIDE SEQUENCE</scope>
    <source>
        <strain evidence="1">Expedition CK06-06</strain>
    </source>
</reference>
<sequence>KREPVDLNEDSFSELGAISNTSFGLNFYNYFPKIKGNLKLGFFRIFEERRGGDLFDKPPHEANTAEWIKTDQIGIS</sequence>
<proteinExistence type="predicted"/>